<dbReference type="Proteomes" id="UP001220961">
    <property type="component" value="Chromosome 5"/>
</dbReference>
<dbReference type="InterPro" id="IPR037185">
    <property type="entry name" value="EmrE-like"/>
</dbReference>
<keyword evidence="2 6" id="KW-0812">Transmembrane</keyword>
<keyword evidence="9" id="KW-1185">Reference proteome</keyword>
<keyword evidence="4 6" id="KW-0472">Membrane</keyword>
<evidence type="ECO:0000313" key="8">
    <source>
        <dbReference type="EMBL" id="WFD20327.1"/>
    </source>
</evidence>
<name>A0AAF0ED39_9BASI</name>
<gene>
    <name evidence="8" type="ORF">MCAP1_002571</name>
</gene>
<evidence type="ECO:0000256" key="5">
    <source>
        <dbReference type="SAM" id="MobiDB-lite"/>
    </source>
</evidence>
<evidence type="ECO:0000256" key="4">
    <source>
        <dbReference type="ARBA" id="ARBA00023136"/>
    </source>
</evidence>
<evidence type="ECO:0000256" key="3">
    <source>
        <dbReference type="ARBA" id="ARBA00022989"/>
    </source>
</evidence>
<dbReference type="Pfam" id="PF03151">
    <property type="entry name" value="TPT"/>
    <property type="match status" value="1"/>
</dbReference>
<sequence>MAVGPPAESRARRGDAHADGVVSDAQSHVSSVPLLLALCVLWYTSSALSSNTSKSLLSRPRVAEEVLPGPPRFPYPVTLTLVQFVFVNAFCYLGTRRSLLGEFTLAKRLVRISWQQMREIVQISVFNVLGHALSSLAVSRVEVSLVHTIKALSPLFTVLSYALFFRVPYSPRTYISLVPLMTGVVLACSSLSKNKRDDMVGFAAALGSTLIVVAQNIYSKKLLKPAVSAATNAPEKLDKVNILFYSSACSVLLMLPMTLYYDVGHMAAPTSPRMSFHTLYLLTSNGVVHFAQNLLAFQVLAHVSPVTYSVANLFKRVFVILVAIAWFGQRVSIWQWIGIALTFVGLYLYNNAKNDKPHAPDAHREPEVLPMHRRTTRYARRAPDTSATEPGALPRPTQVKMRRATPLFSLPPQ</sequence>
<evidence type="ECO:0000259" key="7">
    <source>
        <dbReference type="Pfam" id="PF03151"/>
    </source>
</evidence>
<dbReference type="PANTHER" id="PTHR11132">
    <property type="entry name" value="SOLUTE CARRIER FAMILY 35"/>
    <property type="match status" value="1"/>
</dbReference>
<dbReference type="AlphaFoldDB" id="A0AAF0ED39"/>
<dbReference type="InterPro" id="IPR004853">
    <property type="entry name" value="Sugar_P_trans_dom"/>
</dbReference>
<feature type="region of interest" description="Disordered" evidence="5">
    <location>
        <begin position="374"/>
        <end position="413"/>
    </location>
</feature>
<feature type="transmembrane region" description="Helical" evidence="6">
    <location>
        <begin position="174"/>
        <end position="193"/>
    </location>
</feature>
<keyword evidence="3 6" id="KW-1133">Transmembrane helix</keyword>
<dbReference type="SUPFAM" id="SSF103481">
    <property type="entry name" value="Multidrug resistance efflux transporter EmrE"/>
    <property type="match status" value="2"/>
</dbReference>
<feature type="transmembrane region" description="Helical" evidence="6">
    <location>
        <begin position="240"/>
        <end position="259"/>
    </location>
</feature>
<dbReference type="GO" id="GO:0016020">
    <property type="term" value="C:membrane"/>
    <property type="evidence" value="ECO:0007669"/>
    <property type="project" value="UniProtKB-SubCell"/>
</dbReference>
<feature type="transmembrane region" description="Helical" evidence="6">
    <location>
        <begin position="308"/>
        <end position="327"/>
    </location>
</feature>
<dbReference type="EMBL" id="CP119912">
    <property type="protein sequence ID" value="WFD20327.1"/>
    <property type="molecule type" value="Genomic_DNA"/>
</dbReference>
<evidence type="ECO:0000256" key="6">
    <source>
        <dbReference type="SAM" id="Phobius"/>
    </source>
</evidence>
<evidence type="ECO:0000313" key="9">
    <source>
        <dbReference type="Proteomes" id="UP001220961"/>
    </source>
</evidence>
<reference evidence="8" key="1">
    <citation type="submission" date="2023-03" db="EMBL/GenBank/DDBJ databases">
        <title>Mating type loci evolution in Malassezia.</title>
        <authorList>
            <person name="Coelho M.A."/>
        </authorList>
    </citation>
    <scope>NUCLEOTIDE SEQUENCE</scope>
    <source>
        <strain evidence="8">CBS 10434</strain>
    </source>
</reference>
<comment type="subcellular location">
    <subcellularLocation>
        <location evidence="1">Membrane</location>
        <topology evidence="1">Multi-pass membrane protein</topology>
    </subcellularLocation>
</comment>
<evidence type="ECO:0000256" key="1">
    <source>
        <dbReference type="ARBA" id="ARBA00004141"/>
    </source>
</evidence>
<evidence type="ECO:0000256" key="2">
    <source>
        <dbReference type="ARBA" id="ARBA00022692"/>
    </source>
</evidence>
<feature type="transmembrane region" description="Helical" evidence="6">
    <location>
        <begin position="333"/>
        <end position="349"/>
    </location>
</feature>
<feature type="transmembrane region" description="Helical" evidence="6">
    <location>
        <begin position="199"/>
        <end position="219"/>
    </location>
</feature>
<dbReference type="Gene3D" id="1.10.3730.20">
    <property type="match status" value="1"/>
</dbReference>
<dbReference type="InterPro" id="IPR050186">
    <property type="entry name" value="TPT_transporter"/>
</dbReference>
<proteinExistence type="predicted"/>
<accession>A0AAF0ED39</accession>
<feature type="domain" description="Sugar phosphate transporter" evidence="7">
    <location>
        <begin position="35"/>
        <end position="350"/>
    </location>
</feature>
<protein>
    <recommendedName>
        <fullName evidence="7">Sugar phosphate transporter domain-containing protein</fullName>
    </recommendedName>
</protein>
<organism evidence="8 9">
    <name type="scientific">Malassezia caprae</name>
    <dbReference type="NCBI Taxonomy" id="1381934"/>
    <lineage>
        <taxon>Eukaryota</taxon>
        <taxon>Fungi</taxon>
        <taxon>Dikarya</taxon>
        <taxon>Basidiomycota</taxon>
        <taxon>Ustilaginomycotina</taxon>
        <taxon>Malasseziomycetes</taxon>
        <taxon>Malasseziales</taxon>
        <taxon>Malasseziaceae</taxon>
        <taxon>Malassezia</taxon>
    </lineage>
</organism>